<gene>
    <name evidence="2" type="ORF">ACEN34_01840</name>
</gene>
<comment type="caution">
    <text evidence="2">The sequence shown here is derived from an EMBL/GenBank/DDBJ whole genome shotgun (WGS) entry which is preliminary data.</text>
</comment>
<dbReference type="RefSeq" id="WP_407136834.1">
    <property type="nucleotide sequence ID" value="NZ_JBGQPK010000004.1"/>
</dbReference>
<protein>
    <submittedName>
        <fullName evidence="2">Conserved phage C-terminal domain-containing protein</fullName>
    </submittedName>
</protein>
<evidence type="ECO:0000313" key="2">
    <source>
        <dbReference type="EMBL" id="MFL2028351.1"/>
    </source>
</evidence>
<keyword evidence="3" id="KW-1185">Reference proteome</keyword>
<accession>A0ABW8U901</accession>
<organism evidence="2 3">
    <name type="scientific">Loigolactobacillus zhaoyuanensis</name>
    <dbReference type="NCBI Taxonomy" id="2486017"/>
    <lineage>
        <taxon>Bacteria</taxon>
        <taxon>Bacillati</taxon>
        <taxon>Bacillota</taxon>
        <taxon>Bacilli</taxon>
        <taxon>Lactobacillales</taxon>
        <taxon>Lactobacillaceae</taxon>
        <taxon>Loigolactobacillus</taxon>
    </lineage>
</organism>
<dbReference type="InterPro" id="IPR011741">
    <property type="entry name" value="Phg_2220_C"/>
</dbReference>
<proteinExistence type="predicted"/>
<dbReference type="Proteomes" id="UP001625389">
    <property type="component" value="Unassembled WGS sequence"/>
</dbReference>
<evidence type="ECO:0000259" key="1">
    <source>
        <dbReference type="Pfam" id="PF09524"/>
    </source>
</evidence>
<sequence>MHIKLQVDLNYYQQKEFQKLADSTTGTQYKNALALWSVLLKRAAELNQQGLIYQQPEQPLTQTVLCAWLRSKRRDSVSRSLRTLIACGLVRATATKQYRICNWSPNFVVLNGATPDSAAAHLLQDYNQPQRKQIKKATEQLLIYLNQVAEKAFAADEETQLLVAELYQHKATTAQIKRVIDWKTRQWKDDIKMRPFLRPQTLFGPKFNTYLNEVPASSKPQPAVARTRQAYLYELYAVSATVDEVVAKAAADQIVTTKKEVEAVIHEYRN</sequence>
<feature type="domain" description="Phage conserved hypothetical protein C-terminal" evidence="1">
    <location>
        <begin position="143"/>
        <end position="212"/>
    </location>
</feature>
<reference evidence="2 3" key="1">
    <citation type="submission" date="2024-08" db="EMBL/GenBank/DDBJ databases">
        <authorList>
            <person name="Arias E."/>
        </authorList>
    </citation>
    <scope>NUCLEOTIDE SEQUENCE [LARGE SCALE GENOMIC DNA]</scope>
    <source>
        <strain evidence="2 3">FAM 25317</strain>
    </source>
</reference>
<dbReference type="EMBL" id="JBGQPK010000004">
    <property type="protein sequence ID" value="MFL2028351.1"/>
    <property type="molecule type" value="Genomic_DNA"/>
</dbReference>
<evidence type="ECO:0000313" key="3">
    <source>
        <dbReference type="Proteomes" id="UP001625389"/>
    </source>
</evidence>
<dbReference type="Pfam" id="PF09524">
    <property type="entry name" value="Phg_2220_C"/>
    <property type="match status" value="1"/>
</dbReference>
<name>A0ABW8U901_9LACO</name>